<evidence type="ECO:0000313" key="2">
    <source>
        <dbReference type="Proteomes" id="UP000036410"/>
    </source>
</evidence>
<dbReference type="AlphaFoldDB" id="A0A806TRK7"/>
<dbReference type="EMBL" id="CP010586">
    <property type="protein sequence ID" value="AKP76907.1"/>
    <property type="molecule type" value="Genomic_DNA"/>
</dbReference>
<reference evidence="1 2" key="1">
    <citation type="submission" date="2015-01" db="EMBL/GenBank/DDBJ databases">
        <title>Genome sequence of bacillus megaterium Q3.</title>
        <authorList>
            <person name="Wang Y."/>
            <person name="Luo K."/>
            <person name="Bai L."/>
            <person name="Luo F."/>
        </authorList>
    </citation>
    <scope>NUCLEOTIDE SEQUENCE [LARGE SCALE GENOMIC DNA]</scope>
    <source>
        <strain evidence="1 2">Q3</strain>
    </source>
</reference>
<dbReference type="GeneID" id="48012490"/>
<accession>A0A806TRK7</accession>
<gene>
    <name evidence="1" type="ORF">AS52_01942</name>
</gene>
<sequence length="228" mass="26321">MITIKKHYSYYNPQDGKYYVDKPYSLRDDKVSPSAAPKMPLKNTADRAYKIPVFLSHPSMLNATQTRFLNRLIDEIERALLFPRTLPDTEQYPNKTITSVRRMILSSYGLIAVNMQQVFANYTMTNIPGGTPPPPSWEGAPFLQIEPSMGYQRGLPLLLIKEAGVNSIGVWNPSVVPFFIIEWDSSKPLDEFFNRVEWREIFQNWVAQVRNGYFIQTQPSYRYGPDDL</sequence>
<dbReference type="Proteomes" id="UP000036410">
    <property type="component" value="Chromosome"/>
</dbReference>
<proteinExistence type="predicted"/>
<dbReference type="RefSeq" id="WP_224980083.1">
    <property type="nucleotide sequence ID" value="NZ_CP010586.1"/>
</dbReference>
<evidence type="ECO:0000313" key="1">
    <source>
        <dbReference type="EMBL" id="AKP76907.1"/>
    </source>
</evidence>
<organism evidence="1 2">
    <name type="scientific">Priestia megaterium Q3</name>
    <dbReference type="NCBI Taxonomy" id="1452722"/>
    <lineage>
        <taxon>Bacteria</taxon>
        <taxon>Bacillati</taxon>
        <taxon>Bacillota</taxon>
        <taxon>Bacilli</taxon>
        <taxon>Bacillales</taxon>
        <taxon>Bacillaceae</taxon>
        <taxon>Priestia</taxon>
    </lineage>
</organism>
<protein>
    <submittedName>
        <fullName evidence="1">Uncharacterized protein</fullName>
    </submittedName>
</protein>
<name>A0A806TRK7_PRIMG</name>